<reference evidence="5" key="1">
    <citation type="submission" date="2011-04" db="EMBL/GenBank/DDBJ databases">
        <title>Genome sequence of Solibacillus silvestris StLB046.</title>
        <authorList>
            <person name="Morohoshi T."/>
            <person name="Someya N."/>
            <person name="Ikeda T."/>
        </authorList>
    </citation>
    <scope>NUCLEOTIDE SEQUENCE [LARGE SCALE GENOMIC DNA]</scope>
    <source>
        <strain evidence="5">StLB046</strain>
    </source>
</reference>
<dbReference type="STRING" id="1002809.SSIL_3780"/>
<dbReference type="InterPro" id="IPR027417">
    <property type="entry name" value="P-loop_NTPase"/>
</dbReference>
<evidence type="ECO:0000313" key="5">
    <source>
        <dbReference type="Proteomes" id="UP000006691"/>
    </source>
</evidence>
<sequence length="295" mass="33043">MIVCEQVEKRYGRKTILTQLSFEITEPKIIGLIGRNGVGKSTLLKILAGHVKTSAGKTEVIGKRPFQNLTVAANTIFIEDGITFPSVMNLEEILKSGEKFYKNFATDLAFELLKFSRISDKSHHHHLSKGQKAVFNLIYGIASRCAITLLDEPMNGMDETIRDDMYRIILKDFLAYPRIMIISSHYLNEMEHLIEEILLLHEGKVELFAPVEEVQSLAIKLVGQKENVEPALKAYEVLATYENGPIFEAIVKNSELPLPEGVRMQNLSASDVCKVLTTSKGGSVDDIYRNSKSNV</sequence>
<dbReference type="InterPro" id="IPR003439">
    <property type="entry name" value="ABC_transporter-like_ATP-bd"/>
</dbReference>
<gene>
    <name evidence="4" type="ordered locus">SSIL_3780</name>
</gene>
<dbReference type="EMBL" id="AP012157">
    <property type="protein sequence ID" value="BAK18203.1"/>
    <property type="molecule type" value="Genomic_DNA"/>
</dbReference>
<dbReference type="AlphaFoldDB" id="F2F8G7"/>
<dbReference type="SUPFAM" id="SSF52540">
    <property type="entry name" value="P-loop containing nucleoside triphosphate hydrolases"/>
    <property type="match status" value="1"/>
</dbReference>
<evidence type="ECO:0000256" key="1">
    <source>
        <dbReference type="ARBA" id="ARBA00022741"/>
    </source>
</evidence>
<proteinExistence type="predicted"/>
<name>F2F8G7_SOLSS</name>
<dbReference type="InterPro" id="IPR003593">
    <property type="entry name" value="AAA+_ATPase"/>
</dbReference>
<dbReference type="KEGG" id="siv:SSIL_3780"/>
<dbReference type="Gene3D" id="3.40.50.300">
    <property type="entry name" value="P-loop containing nucleotide triphosphate hydrolases"/>
    <property type="match status" value="1"/>
</dbReference>
<dbReference type="eggNOG" id="COG1131">
    <property type="taxonomic scope" value="Bacteria"/>
</dbReference>
<dbReference type="SMART" id="SM00382">
    <property type="entry name" value="AAA"/>
    <property type="match status" value="1"/>
</dbReference>
<organism evidence="4 5">
    <name type="scientific">Solibacillus silvestris (strain StLB046)</name>
    <name type="common">Bacillus silvestris</name>
    <dbReference type="NCBI Taxonomy" id="1002809"/>
    <lineage>
        <taxon>Bacteria</taxon>
        <taxon>Bacillati</taxon>
        <taxon>Bacillota</taxon>
        <taxon>Bacilli</taxon>
        <taxon>Bacillales</taxon>
        <taxon>Caryophanaceae</taxon>
        <taxon>Solibacillus</taxon>
    </lineage>
</organism>
<keyword evidence="5" id="KW-1185">Reference proteome</keyword>
<feature type="domain" description="ABC transporter" evidence="3">
    <location>
        <begin position="2"/>
        <end position="227"/>
    </location>
</feature>
<evidence type="ECO:0000259" key="3">
    <source>
        <dbReference type="PROSITE" id="PS50893"/>
    </source>
</evidence>
<accession>F2F8G7</accession>
<dbReference type="Proteomes" id="UP000006691">
    <property type="component" value="Chromosome"/>
</dbReference>
<evidence type="ECO:0000313" key="4">
    <source>
        <dbReference type="EMBL" id="BAK18203.1"/>
    </source>
</evidence>
<dbReference type="PROSITE" id="PS50893">
    <property type="entry name" value="ABC_TRANSPORTER_2"/>
    <property type="match status" value="1"/>
</dbReference>
<dbReference type="GO" id="GO:0005524">
    <property type="term" value="F:ATP binding"/>
    <property type="evidence" value="ECO:0007669"/>
    <property type="project" value="UniProtKB-KW"/>
</dbReference>
<dbReference type="RefSeq" id="WP_014825045.1">
    <property type="nucleotide sequence ID" value="NC_018065.1"/>
</dbReference>
<dbReference type="PANTHER" id="PTHR43158">
    <property type="entry name" value="SKFA PEPTIDE EXPORT ATP-BINDING PROTEIN SKFE"/>
    <property type="match status" value="1"/>
</dbReference>
<evidence type="ECO:0000256" key="2">
    <source>
        <dbReference type="ARBA" id="ARBA00022840"/>
    </source>
</evidence>
<dbReference type="PATRIC" id="fig|1002809.3.peg.3829"/>
<reference evidence="4 5" key="2">
    <citation type="journal article" date="2012" name="J. Biosci. Bioeng.">
        <title>Complete genome sequence and characterization of the N-acylhomoserine lactone-degrading gene of the potato leaf-associated Solibacillus silvestris.</title>
        <authorList>
            <person name="Morohoshi T."/>
            <person name="Tominaga Y."/>
            <person name="Someya N."/>
            <person name="Ikeda T."/>
        </authorList>
    </citation>
    <scope>NUCLEOTIDE SEQUENCE [LARGE SCALE GENOMIC DNA]</scope>
    <source>
        <strain evidence="4 5">StLB046</strain>
    </source>
</reference>
<protein>
    <submittedName>
        <fullName evidence="4">ABC-type multidrug transport system, ATPase component</fullName>
    </submittedName>
</protein>
<keyword evidence="1" id="KW-0547">Nucleotide-binding</keyword>
<keyword evidence="2" id="KW-0067">ATP-binding</keyword>
<dbReference type="PANTHER" id="PTHR43158:SF5">
    <property type="entry name" value="ABC TRANSPORTER, ATP-BINDING PROTEIN"/>
    <property type="match status" value="1"/>
</dbReference>
<dbReference type="Pfam" id="PF00005">
    <property type="entry name" value="ABC_tran"/>
    <property type="match status" value="1"/>
</dbReference>
<dbReference type="GO" id="GO:0016887">
    <property type="term" value="F:ATP hydrolysis activity"/>
    <property type="evidence" value="ECO:0007669"/>
    <property type="project" value="InterPro"/>
</dbReference>
<dbReference type="HOGENOM" id="CLU_000604_1_2_9"/>